<evidence type="ECO:0000256" key="11">
    <source>
        <dbReference type="RuleBase" id="RU361157"/>
    </source>
</evidence>
<dbReference type="PANTHER" id="PTHR30413">
    <property type="entry name" value="INNER MEMBRANE TRANSPORT PERMEASE"/>
    <property type="match status" value="1"/>
</dbReference>
<protein>
    <recommendedName>
        <fullName evidence="11">Transport permease protein</fullName>
    </recommendedName>
</protein>
<feature type="transmembrane region" description="Helical" evidence="11">
    <location>
        <begin position="54"/>
        <end position="74"/>
    </location>
</feature>
<feature type="transmembrane region" description="Helical" evidence="11">
    <location>
        <begin position="165"/>
        <end position="186"/>
    </location>
</feature>
<dbReference type="EMBL" id="CP012161">
    <property type="protein sequence ID" value="AKS47839.1"/>
    <property type="molecule type" value="Genomic_DNA"/>
</dbReference>
<reference evidence="12 13" key="1">
    <citation type="journal article" date="2015" name="Genome Announc.">
        <title>Closed Genome Sequence of Octadecabacter temperatus SB1, the First Mesophilic Species of the Genus Octadecabacter.</title>
        <authorList>
            <person name="Voget S."/>
            <person name="Billerbeck S."/>
            <person name="Simon M."/>
            <person name="Daniel R."/>
        </authorList>
    </citation>
    <scope>NUCLEOTIDE SEQUENCE [LARGE SCALE GENOMIC DNA]</scope>
    <source>
        <strain evidence="12 13">SB1</strain>
        <plasmid evidence="12">OSB_p1</plasmid>
    </source>
</reference>
<gene>
    <name evidence="12" type="primary">kpsM_2</name>
    <name evidence="12" type="ORF">OSB_33260</name>
</gene>
<evidence type="ECO:0000313" key="12">
    <source>
        <dbReference type="EMBL" id="AKS47839.1"/>
    </source>
</evidence>
<evidence type="ECO:0000256" key="7">
    <source>
        <dbReference type="ARBA" id="ARBA00022903"/>
    </source>
</evidence>
<evidence type="ECO:0000256" key="8">
    <source>
        <dbReference type="ARBA" id="ARBA00022989"/>
    </source>
</evidence>
<keyword evidence="12" id="KW-0614">Plasmid</keyword>
<dbReference type="PANTHER" id="PTHR30413:SF10">
    <property type="entry name" value="CAPSULE POLYSACCHARIDE EXPORT INNER-MEMBRANE PROTEIN CTRC"/>
    <property type="match status" value="1"/>
</dbReference>
<feature type="transmembrane region" description="Helical" evidence="11">
    <location>
        <begin position="251"/>
        <end position="270"/>
    </location>
</feature>
<dbReference type="InterPro" id="IPR047817">
    <property type="entry name" value="ABC2_TM_bact-type"/>
</dbReference>
<keyword evidence="3 11" id="KW-0813">Transport</keyword>
<keyword evidence="7" id="KW-0972">Capsule biogenesis/degradation</keyword>
<dbReference type="KEGG" id="otm:OSB_33260"/>
<organism evidence="12 13">
    <name type="scientific">Octadecabacter temperatus</name>
    <dbReference type="NCBI Taxonomy" id="1458307"/>
    <lineage>
        <taxon>Bacteria</taxon>
        <taxon>Pseudomonadati</taxon>
        <taxon>Pseudomonadota</taxon>
        <taxon>Alphaproteobacteria</taxon>
        <taxon>Rhodobacterales</taxon>
        <taxon>Roseobacteraceae</taxon>
        <taxon>Octadecabacter</taxon>
    </lineage>
</organism>
<comment type="similarity">
    <text evidence="2 11">Belongs to the ABC-2 integral membrane protein family.</text>
</comment>
<dbReference type="AlphaFoldDB" id="A0A0K0YA80"/>
<keyword evidence="4 11" id="KW-1003">Cell membrane</keyword>
<keyword evidence="10 11" id="KW-0472">Membrane</keyword>
<keyword evidence="9" id="KW-0625">Polysaccharide transport</keyword>
<dbReference type="PRINTS" id="PR00164">
    <property type="entry name" value="ABC2TRNSPORT"/>
</dbReference>
<feature type="transmembrane region" description="Helical" evidence="11">
    <location>
        <begin position="192"/>
        <end position="214"/>
    </location>
</feature>
<dbReference type="PROSITE" id="PS51012">
    <property type="entry name" value="ABC_TM2"/>
    <property type="match status" value="1"/>
</dbReference>
<dbReference type="Pfam" id="PF01061">
    <property type="entry name" value="ABC2_membrane"/>
    <property type="match status" value="1"/>
</dbReference>
<dbReference type="PATRIC" id="fig|1458307.3.peg.3351"/>
<dbReference type="Proteomes" id="UP000067444">
    <property type="component" value="Plasmid OSB_p1"/>
</dbReference>
<evidence type="ECO:0000256" key="4">
    <source>
        <dbReference type="ARBA" id="ARBA00022475"/>
    </source>
</evidence>
<dbReference type="InterPro" id="IPR000412">
    <property type="entry name" value="ABC_2_transport"/>
</dbReference>
<evidence type="ECO:0000256" key="10">
    <source>
        <dbReference type="ARBA" id="ARBA00023136"/>
    </source>
</evidence>
<dbReference type="GO" id="GO:0140359">
    <property type="term" value="F:ABC-type transporter activity"/>
    <property type="evidence" value="ECO:0007669"/>
    <property type="project" value="InterPro"/>
</dbReference>
<comment type="caution">
    <text evidence="11">Lacks conserved residue(s) required for the propagation of feature annotation.</text>
</comment>
<evidence type="ECO:0000313" key="13">
    <source>
        <dbReference type="Proteomes" id="UP000067444"/>
    </source>
</evidence>
<comment type="subcellular location">
    <subcellularLocation>
        <location evidence="11">Cell inner membrane</location>
        <topology evidence="11">Multi-pass membrane protein</topology>
    </subcellularLocation>
    <subcellularLocation>
        <location evidence="1">Cell membrane</location>
        <topology evidence="1">Multi-pass membrane protein</topology>
    </subcellularLocation>
</comment>
<keyword evidence="13" id="KW-1185">Reference proteome</keyword>
<evidence type="ECO:0000256" key="3">
    <source>
        <dbReference type="ARBA" id="ARBA00022448"/>
    </source>
</evidence>
<proteinExistence type="inferred from homology"/>
<evidence type="ECO:0000256" key="6">
    <source>
        <dbReference type="ARBA" id="ARBA00022692"/>
    </source>
</evidence>
<dbReference type="InterPro" id="IPR013525">
    <property type="entry name" value="ABC2_TM"/>
</dbReference>
<feature type="transmembrane region" description="Helical" evidence="11">
    <location>
        <begin position="86"/>
        <end position="104"/>
    </location>
</feature>
<evidence type="ECO:0000256" key="5">
    <source>
        <dbReference type="ARBA" id="ARBA00022597"/>
    </source>
</evidence>
<evidence type="ECO:0000256" key="1">
    <source>
        <dbReference type="ARBA" id="ARBA00004651"/>
    </source>
</evidence>
<dbReference type="OrthoDB" id="8479094at2"/>
<accession>A0A0K0YA80</accession>
<evidence type="ECO:0000256" key="2">
    <source>
        <dbReference type="ARBA" id="ARBA00007783"/>
    </source>
</evidence>
<geneLocation type="plasmid" evidence="12 13">
    <name>OSB_p1</name>
</geneLocation>
<name>A0A0K0YA80_9RHOB</name>
<sequence length="280" mass="31489">MRVVDLLTPERKTSNESTPLRLRKQHTSFTSYRAIFALVLREISTTYGRSAGGYIWAVLEPAAGVVLLTIIFSIGFKSPPLGSDFAYFYASGLLAFTMYADISAKLGQSIQFSQRLLSYPRVTFVDALLARLLLNTLTQLIIHLIVMTFVVLISSADVSIDMSKLVIGYAMVIVLSAGIGTLNSFLSLAYPIWATAWAVLSRPLFIASCIFFVFDAVPQPYNDYLWYNPLVHIIGMMRDGYYPYYQPNYVSVVYVFVVGLTTLCIGLFFLNRYHRDIILK</sequence>
<dbReference type="GO" id="GO:0015774">
    <property type="term" value="P:polysaccharide transport"/>
    <property type="evidence" value="ECO:0007669"/>
    <property type="project" value="UniProtKB-KW"/>
</dbReference>
<keyword evidence="8 11" id="KW-1133">Transmembrane helix</keyword>
<dbReference type="GO" id="GO:0015920">
    <property type="term" value="P:lipopolysaccharide transport"/>
    <property type="evidence" value="ECO:0007669"/>
    <property type="project" value="TreeGrafter"/>
</dbReference>
<keyword evidence="6 11" id="KW-0812">Transmembrane</keyword>
<dbReference type="GO" id="GO:0043190">
    <property type="term" value="C:ATP-binding cassette (ABC) transporter complex"/>
    <property type="evidence" value="ECO:0007669"/>
    <property type="project" value="InterPro"/>
</dbReference>
<evidence type="ECO:0000256" key="9">
    <source>
        <dbReference type="ARBA" id="ARBA00023047"/>
    </source>
</evidence>
<keyword evidence="5" id="KW-0762">Sugar transport</keyword>